<protein>
    <submittedName>
        <fullName evidence="2">Uncharacterized protein</fullName>
    </submittedName>
</protein>
<feature type="compositionally biased region" description="Basic and acidic residues" evidence="1">
    <location>
        <begin position="327"/>
        <end position="338"/>
    </location>
</feature>
<organism evidence="2 3">
    <name type="scientific">Methanimicrococcus hongohii</name>
    <dbReference type="NCBI Taxonomy" id="3028295"/>
    <lineage>
        <taxon>Archaea</taxon>
        <taxon>Methanobacteriati</taxon>
        <taxon>Methanobacteriota</taxon>
        <taxon>Stenosarchaea group</taxon>
        <taxon>Methanomicrobia</taxon>
        <taxon>Methanosarcinales</taxon>
        <taxon>Methanosarcinaceae</taxon>
        <taxon>Methanimicrococcus</taxon>
    </lineage>
</organism>
<sequence length="365" mass="38554">MSSEISKQESAEKAAPAFRNKNVKKPLSGQKEITKIVAVSSDKVLPADAAQAAYASGYPVTLKETCYGLVLTGTEENVNAVVKIVQDLDKNHIFVKDRGFPAGDPRRCRATRNGGQRPGFYTLHEEISKMGTVGDALDNYEAGVEKTEAEWPNRPSSFKIEDYITDEIGKSKKKPEMAKVVVDRIAAKKEAAQMKADAENASAKKTVSETETKKKAAKAATKTTTKPAVKTTTKPAVKTTTKPAVKTTAKPAAKATTKSAAKATAKKTTAKKPAAKTATTKTASEKAASTKTTAAKTASEKAASTKTTAAKTAAAKTAAAKTSAKKTSAEKQTAEKKTTQKTTAKTTNTTNTTKTTAEKTTAKKK</sequence>
<gene>
    <name evidence="2" type="ORF">MmiHf6_15350</name>
</gene>
<dbReference type="Pfam" id="PF09875">
    <property type="entry name" value="DUF2102"/>
    <property type="match status" value="1"/>
</dbReference>
<keyword evidence="3" id="KW-1185">Reference proteome</keyword>
<evidence type="ECO:0000313" key="2">
    <source>
        <dbReference type="EMBL" id="WNY24205.1"/>
    </source>
</evidence>
<dbReference type="GeneID" id="85196137"/>
<evidence type="ECO:0000313" key="3">
    <source>
        <dbReference type="Proteomes" id="UP001302978"/>
    </source>
</evidence>
<reference evidence="2 3" key="1">
    <citation type="submission" date="2023-07" db="EMBL/GenBank/DDBJ databases">
        <title>Closed genoem sequence of Methanomicrococcus sp. Hf6.</title>
        <authorList>
            <person name="Poehlein A."/>
            <person name="Protasov E."/>
            <person name="Platt K."/>
            <person name="Reeh H."/>
            <person name="Daniel R."/>
            <person name="Brune A."/>
        </authorList>
    </citation>
    <scope>NUCLEOTIDE SEQUENCE [LARGE SCALE GENOMIC DNA]</scope>
    <source>
        <strain evidence="2 3">Hf6</strain>
    </source>
</reference>
<evidence type="ECO:0000256" key="1">
    <source>
        <dbReference type="SAM" id="MobiDB-lite"/>
    </source>
</evidence>
<proteinExistence type="predicted"/>
<dbReference type="EMBL" id="CP131059">
    <property type="protein sequence ID" value="WNY24205.1"/>
    <property type="molecule type" value="Genomic_DNA"/>
</dbReference>
<dbReference type="RefSeq" id="WP_316557380.1">
    <property type="nucleotide sequence ID" value="NZ_CP131059.1"/>
</dbReference>
<feature type="compositionally biased region" description="Basic and acidic residues" evidence="1">
    <location>
        <begin position="1"/>
        <end position="12"/>
    </location>
</feature>
<dbReference type="AlphaFoldDB" id="A0AA96V1M7"/>
<feature type="compositionally biased region" description="Basic residues" evidence="1">
    <location>
        <begin position="264"/>
        <end position="274"/>
    </location>
</feature>
<dbReference type="Proteomes" id="UP001302978">
    <property type="component" value="Chromosome"/>
</dbReference>
<dbReference type="KEGG" id="mehf:MmiHf6_15350"/>
<dbReference type="NCBIfam" id="TIGR03272">
    <property type="entry name" value="methan_mark_6"/>
    <property type="match status" value="1"/>
</dbReference>
<feature type="compositionally biased region" description="Low complexity" evidence="1">
    <location>
        <begin position="340"/>
        <end position="355"/>
    </location>
</feature>
<accession>A0AA96V1M7</accession>
<feature type="region of interest" description="Disordered" evidence="1">
    <location>
        <begin position="195"/>
        <end position="365"/>
    </location>
</feature>
<name>A0AA96V1M7_9EURY</name>
<feature type="compositionally biased region" description="Low complexity" evidence="1">
    <location>
        <begin position="275"/>
        <end position="326"/>
    </location>
</feature>
<feature type="compositionally biased region" description="Low complexity" evidence="1">
    <location>
        <begin position="218"/>
        <end position="263"/>
    </location>
</feature>
<dbReference type="InterPro" id="IPR012025">
    <property type="entry name" value="Methan_mark_6"/>
</dbReference>
<feature type="region of interest" description="Disordered" evidence="1">
    <location>
        <begin position="1"/>
        <end position="26"/>
    </location>
</feature>
<feature type="compositionally biased region" description="Basic and acidic residues" evidence="1">
    <location>
        <begin position="356"/>
        <end position="365"/>
    </location>
</feature>